<reference evidence="1 2" key="1">
    <citation type="submission" date="2020-08" db="EMBL/GenBank/DDBJ databases">
        <title>Genomic Encyclopedia of Type Strains, Phase IV (KMG-IV): sequencing the most valuable type-strain genomes for metagenomic binning, comparative biology and taxonomic classification.</title>
        <authorList>
            <person name="Goeker M."/>
        </authorList>
    </citation>
    <scope>NUCLEOTIDE SEQUENCE [LARGE SCALE GENOMIC DNA]</scope>
    <source>
        <strain evidence="1 2">DSM 22336</strain>
    </source>
</reference>
<dbReference type="RefSeq" id="WP_184221993.1">
    <property type="nucleotide sequence ID" value="NZ_JACIIU010000005.1"/>
</dbReference>
<dbReference type="Proteomes" id="UP000555393">
    <property type="component" value="Unassembled WGS sequence"/>
</dbReference>
<evidence type="ECO:0000313" key="2">
    <source>
        <dbReference type="Proteomes" id="UP000555393"/>
    </source>
</evidence>
<dbReference type="SUPFAM" id="SSF55961">
    <property type="entry name" value="Bet v1-like"/>
    <property type="match status" value="1"/>
</dbReference>
<gene>
    <name evidence="1" type="ORF">FHS77_001569</name>
</gene>
<dbReference type="InterPro" id="IPR023393">
    <property type="entry name" value="START-like_dom_sf"/>
</dbReference>
<comment type="caution">
    <text evidence="1">The sequence shown here is derived from an EMBL/GenBank/DDBJ whole genome shotgun (WGS) entry which is preliminary data.</text>
</comment>
<dbReference type="AlphaFoldDB" id="A0A841M3Y2"/>
<evidence type="ECO:0000313" key="1">
    <source>
        <dbReference type="EMBL" id="MBB6261021.1"/>
    </source>
</evidence>
<dbReference type="Gene3D" id="3.30.530.20">
    <property type="match status" value="1"/>
</dbReference>
<keyword evidence="2" id="KW-1185">Reference proteome</keyword>
<protein>
    <submittedName>
        <fullName evidence="1">Uncharacterized protein YndB with AHSA1/START domain</fullName>
    </submittedName>
</protein>
<organism evidence="1 2">
    <name type="scientific">Paenochrobactrum gallinarii</name>
    <dbReference type="NCBI Taxonomy" id="643673"/>
    <lineage>
        <taxon>Bacteria</taxon>
        <taxon>Pseudomonadati</taxon>
        <taxon>Pseudomonadota</taxon>
        <taxon>Alphaproteobacteria</taxon>
        <taxon>Hyphomicrobiales</taxon>
        <taxon>Brucellaceae</taxon>
        <taxon>Paenochrobactrum</taxon>
    </lineage>
</organism>
<sequence length="118" mass="13699">MSVQLPDEKPEALVFKYTLEVSPQKLWRALTIREFRARWLPDLAESEPEEEATILEKQISYKMREKVPPFLETQVTFRIADNDDGTAMLTIIHQLTDARIRQQRDAANSNHVPMMMAA</sequence>
<name>A0A841M3Y2_9HYPH</name>
<accession>A0A841M3Y2</accession>
<dbReference type="EMBL" id="JACIIU010000005">
    <property type="protein sequence ID" value="MBB6261021.1"/>
    <property type="molecule type" value="Genomic_DNA"/>
</dbReference>
<proteinExistence type="predicted"/>